<feature type="signal peptide" evidence="2">
    <location>
        <begin position="1"/>
        <end position="22"/>
    </location>
</feature>
<dbReference type="EMBL" id="JAKGAS010000018">
    <property type="protein sequence ID" value="MCF2950335.1"/>
    <property type="molecule type" value="Genomic_DNA"/>
</dbReference>
<dbReference type="InterPro" id="IPR006143">
    <property type="entry name" value="RND_pump_MFP"/>
</dbReference>
<comment type="similarity">
    <text evidence="1">Belongs to the membrane fusion protein (MFP) (TC 8.A.1) family.</text>
</comment>
<keyword evidence="2" id="KW-0732">Signal</keyword>
<keyword evidence="5" id="KW-1185">Reference proteome</keyword>
<dbReference type="Gene3D" id="1.10.287.470">
    <property type="entry name" value="Helix hairpin bin"/>
    <property type="match status" value="1"/>
</dbReference>
<dbReference type="PANTHER" id="PTHR30469">
    <property type="entry name" value="MULTIDRUG RESISTANCE PROTEIN MDTA"/>
    <property type="match status" value="1"/>
</dbReference>
<dbReference type="SUPFAM" id="SSF111369">
    <property type="entry name" value="HlyD-like secretion proteins"/>
    <property type="match status" value="1"/>
</dbReference>
<dbReference type="Gene3D" id="2.40.50.100">
    <property type="match status" value="1"/>
</dbReference>
<evidence type="ECO:0000313" key="4">
    <source>
        <dbReference type="EMBL" id="MCF2950335.1"/>
    </source>
</evidence>
<evidence type="ECO:0000256" key="2">
    <source>
        <dbReference type="SAM" id="SignalP"/>
    </source>
</evidence>
<proteinExistence type="inferred from homology"/>
<gene>
    <name evidence="4" type="ORF">L0668_19660</name>
</gene>
<dbReference type="PANTHER" id="PTHR30469:SF15">
    <property type="entry name" value="HLYD FAMILY OF SECRETION PROTEINS"/>
    <property type="match status" value="1"/>
</dbReference>
<sequence>MRTFTFNILLVVSLSYALTSYANSLNVEVVTPKLQAKNLELELSGNVVALNDAQLTSLESGVVNTILVDAGDHVEQGQALVKLDDALAVIELSQAQAELQSAMVRYQEDQRLYEEVVGLTKQKVVAKTLLAERKANLANSQAMLAQVKAKLKLQQEIVKRHVLLAPFAGTISHRNVDVGEWISQQNNILRLVSDDALRIYVDIPQEYFDQINSASSIDALVTPDTLSSDPMNLTVSKFIKVSNLSSRTFQARIDLPKSTKLVAGMSARVKLVLPTPMASQVSLPKSALKRHPDGSYSVYSVQNNKIKRLSIKLLSSSFDQVIVQGVDQAAVIVVSGSELLKEGTPVTTTQSSETN</sequence>
<dbReference type="Gene3D" id="2.40.30.170">
    <property type="match status" value="1"/>
</dbReference>
<dbReference type="RefSeq" id="WP_235314437.1">
    <property type="nucleotide sequence ID" value="NZ_JAKGAS010000018.1"/>
</dbReference>
<protein>
    <submittedName>
        <fullName evidence="4">Efflux RND transporter periplasmic adaptor subunit</fullName>
    </submittedName>
</protein>
<evidence type="ECO:0000256" key="1">
    <source>
        <dbReference type="ARBA" id="ARBA00009477"/>
    </source>
</evidence>
<dbReference type="Proteomes" id="UP001521137">
    <property type="component" value="Unassembled WGS sequence"/>
</dbReference>
<reference evidence="4 5" key="1">
    <citation type="submission" date="2022-01" db="EMBL/GenBank/DDBJ databases">
        <title>Paraglaciecola sp. G1-23.</title>
        <authorList>
            <person name="Jin M.S."/>
            <person name="Han D.M."/>
            <person name="Kim H.M."/>
            <person name="Jeon C.O."/>
        </authorList>
    </citation>
    <scope>NUCLEOTIDE SEQUENCE [LARGE SCALE GENOMIC DNA]</scope>
    <source>
        <strain evidence="4 5">G1-23</strain>
    </source>
</reference>
<feature type="domain" description="CzcB-like barrel-sandwich hybrid" evidence="3">
    <location>
        <begin position="60"/>
        <end position="191"/>
    </location>
</feature>
<dbReference type="Gene3D" id="2.40.420.20">
    <property type="match status" value="1"/>
</dbReference>
<dbReference type="Pfam" id="PF25973">
    <property type="entry name" value="BSH_CzcB"/>
    <property type="match status" value="1"/>
</dbReference>
<evidence type="ECO:0000313" key="5">
    <source>
        <dbReference type="Proteomes" id="UP001521137"/>
    </source>
</evidence>
<dbReference type="InterPro" id="IPR058647">
    <property type="entry name" value="BSH_CzcB-like"/>
</dbReference>
<comment type="caution">
    <text evidence="4">The sequence shown here is derived from an EMBL/GenBank/DDBJ whole genome shotgun (WGS) entry which is preliminary data.</text>
</comment>
<feature type="chain" id="PRO_5045562655" evidence="2">
    <location>
        <begin position="23"/>
        <end position="355"/>
    </location>
</feature>
<accession>A0ABS9DBX5</accession>
<name>A0ABS9DBX5_9ALTE</name>
<organism evidence="4 5">
    <name type="scientific">Paraglaciecola algarum</name>
    <dbReference type="NCBI Taxonomy" id="3050085"/>
    <lineage>
        <taxon>Bacteria</taxon>
        <taxon>Pseudomonadati</taxon>
        <taxon>Pseudomonadota</taxon>
        <taxon>Gammaproteobacteria</taxon>
        <taxon>Alteromonadales</taxon>
        <taxon>Alteromonadaceae</taxon>
        <taxon>Paraglaciecola</taxon>
    </lineage>
</organism>
<evidence type="ECO:0000259" key="3">
    <source>
        <dbReference type="Pfam" id="PF25973"/>
    </source>
</evidence>
<dbReference type="NCBIfam" id="TIGR01730">
    <property type="entry name" value="RND_mfp"/>
    <property type="match status" value="1"/>
</dbReference>